<protein>
    <recommendedName>
        <fullName evidence="8 9">Outer membrane protein assembly factor BamA</fullName>
    </recommendedName>
</protein>
<dbReference type="GO" id="GO:1990063">
    <property type="term" value="C:Bam protein complex"/>
    <property type="evidence" value="ECO:0007669"/>
    <property type="project" value="TreeGrafter"/>
</dbReference>
<keyword evidence="6 8" id="KW-0472">Membrane</keyword>
<proteinExistence type="inferred from homology"/>
<dbReference type="GO" id="GO:0051205">
    <property type="term" value="P:protein insertion into membrane"/>
    <property type="evidence" value="ECO:0007669"/>
    <property type="project" value="UniProtKB-UniRule"/>
</dbReference>
<evidence type="ECO:0000256" key="3">
    <source>
        <dbReference type="ARBA" id="ARBA00022692"/>
    </source>
</evidence>
<dbReference type="FunFam" id="3.10.20.310:FF:000001">
    <property type="entry name" value="Outer membrane protein assembly factor BamA"/>
    <property type="match status" value="1"/>
</dbReference>
<reference evidence="11" key="1">
    <citation type="submission" date="2022-03" db="EMBL/GenBank/DDBJ databases">
        <title>Pseudomonas marianensis sp. nov., a marine bacterium isolated from deep-sea sediments of the Mariana Trench.</title>
        <authorList>
            <person name="Wei Y."/>
        </authorList>
    </citation>
    <scope>NUCLEOTIDE SEQUENCE</scope>
    <source>
        <strain evidence="11">PS1</strain>
    </source>
</reference>
<feature type="domain" description="POTRA" evidence="10">
    <location>
        <begin position="174"/>
        <end position="262"/>
    </location>
</feature>
<feature type="domain" description="POTRA" evidence="10">
    <location>
        <begin position="346"/>
        <end position="420"/>
    </location>
</feature>
<dbReference type="InterPro" id="IPR023707">
    <property type="entry name" value="OM_assembly_BamA"/>
</dbReference>
<dbReference type="PANTHER" id="PTHR12815">
    <property type="entry name" value="SORTING AND ASSEMBLY MACHINERY SAMM50 PROTEIN FAMILY MEMBER"/>
    <property type="match status" value="1"/>
</dbReference>
<dbReference type="EMBL" id="JALGRD010000002">
    <property type="protein sequence ID" value="MCJ0972824.1"/>
    <property type="molecule type" value="Genomic_DNA"/>
</dbReference>
<evidence type="ECO:0000256" key="9">
    <source>
        <dbReference type="NCBIfam" id="TIGR03303"/>
    </source>
</evidence>
<organism evidence="11 12">
    <name type="scientific">Stutzerimonas marianensis</name>
    <dbReference type="NCBI Taxonomy" id="2929513"/>
    <lineage>
        <taxon>Bacteria</taxon>
        <taxon>Pseudomonadati</taxon>
        <taxon>Pseudomonadota</taxon>
        <taxon>Gammaproteobacteria</taxon>
        <taxon>Pseudomonadales</taxon>
        <taxon>Pseudomonadaceae</taxon>
        <taxon>Stutzerimonas</taxon>
    </lineage>
</organism>
<keyword evidence="12" id="KW-1185">Reference proteome</keyword>
<dbReference type="FunFam" id="3.10.20.310:FF:000002">
    <property type="entry name" value="Outer membrane protein assembly factor BamA"/>
    <property type="match status" value="1"/>
</dbReference>
<feature type="chain" id="PRO_5041028348" description="Outer membrane protein assembly factor BamA" evidence="8">
    <location>
        <begin position="21"/>
        <end position="808"/>
    </location>
</feature>
<dbReference type="Gene3D" id="2.40.160.50">
    <property type="entry name" value="membrane protein fhac: a member of the omp85/tpsb transporter family"/>
    <property type="match status" value="1"/>
</dbReference>
<keyword evidence="3 8" id="KW-0812">Transmembrane</keyword>
<evidence type="ECO:0000256" key="7">
    <source>
        <dbReference type="ARBA" id="ARBA00023237"/>
    </source>
</evidence>
<feature type="domain" description="POTRA" evidence="10">
    <location>
        <begin position="91"/>
        <end position="171"/>
    </location>
</feature>
<name>A0A9X1W3I0_9GAMM</name>
<keyword evidence="7 8" id="KW-0998">Cell outer membrane</keyword>
<dbReference type="Pfam" id="PF07244">
    <property type="entry name" value="POTRA"/>
    <property type="match status" value="4"/>
</dbReference>
<feature type="domain" description="POTRA" evidence="10">
    <location>
        <begin position="23"/>
        <end position="90"/>
    </location>
</feature>
<dbReference type="RefSeq" id="WP_243604998.1">
    <property type="nucleotide sequence ID" value="NZ_JALGRD010000002.1"/>
</dbReference>
<keyword evidence="4 8" id="KW-0732">Signal</keyword>
<dbReference type="InterPro" id="IPR039910">
    <property type="entry name" value="D15-like"/>
</dbReference>
<evidence type="ECO:0000256" key="1">
    <source>
        <dbReference type="ARBA" id="ARBA00004370"/>
    </source>
</evidence>
<evidence type="ECO:0000256" key="2">
    <source>
        <dbReference type="ARBA" id="ARBA00022452"/>
    </source>
</evidence>
<dbReference type="NCBIfam" id="TIGR03303">
    <property type="entry name" value="OM_YaeT"/>
    <property type="match status" value="1"/>
</dbReference>
<dbReference type="Pfam" id="PF01103">
    <property type="entry name" value="Omp85"/>
    <property type="match status" value="1"/>
</dbReference>
<feature type="domain" description="POTRA" evidence="10">
    <location>
        <begin position="265"/>
        <end position="343"/>
    </location>
</feature>
<dbReference type="PROSITE" id="PS51779">
    <property type="entry name" value="POTRA"/>
    <property type="match status" value="5"/>
</dbReference>
<evidence type="ECO:0000259" key="10">
    <source>
        <dbReference type="PROSITE" id="PS51779"/>
    </source>
</evidence>
<comment type="function">
    <text evidence="8">Part of the outer membrane protein assembly complex, which is involved in assembly and insertion of beta-barrel proteins into the outer membrane.</text>
</comment>
<comment type="similarity">
    <text evidence="8">Belongs to the BamA family.</text>
</comment>
<sequence precursor="true">MKRLLLPAVISALMITEVHAESFTISDIRVNGLQRVSAGSVFGALPLNVGQSADDSRLVDATRALFRTGFFEDIQLGREGDVLVINVVERPSIASIEIDGNKAIKTEDLLSGLQQSGLAEGEIFQRATLEGVRNELQRQYVAQGRYSATIETEVVPQPRNRVALKININEGSVAAIKHINVVGNSVFPEEDLTDLFELKTSNWLSFFRNDDKYAREKLSGDLERLRSYYLDRGYINMDITSTQVSITPDKKDVYITVNIAEGDRYTVSDVKLTGDLKVPEEELRSLLLAKEGQVFSRKVMTTTSELLSRRLGNEGYTFANVNGVPETNDEDNTVAITFVVDPGKRAYVNRINFRGNTKTEDEVLRREMRQMEGGWASTYLIDQSKTRLERLGFFKEVNVETPQVPGTDDQIDVNYSVEEQPSGSIMASIGFAQNAGLILGGSISQNNFLGTGNRVSVGLTRSEYQSRYNFGFVDPYWTEDGVSLGYNAFYRTTDYDELDYDVSSYSVDSMGAGVNIGYPISETARLSYGLSAQQDSLDIGSYSVDEILAFIEEEGDRFLNFKGSVGWSESTLNRGVLADRGYSQSLNFEATLPGSDLAFFKLDYRGQVFVPLTQSTSLRFHTELGYGSGYGSTDGLPFYEHYYAGGFNSVRGYEDSSLGPRSTPSVARNADGSVISTAEGAGPGYDGRYTDDQDPVAYGGNVLIQGGVEYLFPMPFVKDQRSLRTAVFWDVGNVFLTECPTTNDPILKASMNTQDCGDIDLSNLASSVGVGLTWITAMGPLSFSLAMPVMKPDDADTQVFQFSLGQTF</sequence>
<dbReference type="HAMAP" id="MF_01430">
    <property type="entry name" value="OM_assembly_BamA"/>
    <property type="match status" value="1"/>
</dbReference>
<keyword evidence="2 8" id="KW-1134">Transmembrane beta strand</keyword>
<comment type="subunit">
    <text evidence="8">Part of the Bam complex.</text>
</comment>
<dbReference type="PIRSF" id="PIRSF006076">
    <property type="entry name" value="OM_assembly_OMP85"/>
    <property type="match status" value="1"/>
</dbReference>
<dbReference type="PANTHER" id="PTHR12815:SF23">
    <property type="entry name" value="OUTER MEMBRANE PROTEIN ASSEMBLY FACTOR BAMA"/>
    <property type="match status" value="1"/>
</dbReference>
<feature type="signal peptide" evidence="8">
    <location>
        <begin position="1"/>
        <end position="20"/>
    </location>
</feature>
<comment type="subcellular location">
    <subcellularLocation>
        <location evidence="8">Cell outer membrane</location>
    </subcellularLocation>
    <subcellularLocation>
        <location evidence="1">Membrane</location>
    </subcellularLocation>
</comment>
<accession>A0A9X1W3I0</accession>
<dbReference type="AlphaFoldDB" id="A0A9X1W3I0"/>
<dbReference type="InterPro" id="IPR034746">
    <property type="entry name" value="POTRA"/>
</dbReference>
<dbReference type="InterPro" id="IPR000184">
    <property type="entry name" value="Bac_surfAg_D15"/>
</dbReference>
<evidence type="ECO:0000313" key="11">
    <source>
        <dbReference type="EMBL" id="MCJ0972824.1"/>
    </source>
</evidence>
<evidence type="ECO:0000313" key="12">
    <source>
        <dbReference type="Proteomes" id="UP001139682"/>
    </source>
</evidence>
<dbReference type="FunFam" id="3.10.20.310:FF:000015">
    <property type="entry name" value="Outer membrane protein assembly factor BamA"/>
    <property type="match status" value="1"/>
</dbReference>
<evidence type="ECO:0000256" key="8">
    <source>
        <dbReference type="HAMAP-Rule" id="MF_01430"/>
    </source>
</evidence>
<comment type="caution">
    <text evidence="11">The sequence shown here is derived from an EMBL/GenBank/DDBJ whole genome shotgun (WGS) entry which is preliminary data.</text>
</comment>
<evidence type="ECO:0000256" key="6">
    <source>
        <dbReference type="ARBA" id="ARBA00023136"/>
    </source>
</evidence>
<dbReference type="Gene3D" id="3.10.20.310">
    <property type="entry name" value="membrane protein fhac"/>
    <property type="match status" value="5"/>
</dbReference>
<dbReference type="InterPro" id="IPR010827">
    <property type="entry name" value="BamA/TamA_POTRA"/>
</dbReference>
<gene>
    <name evidence="8 11" type="primary">bamA</name>
    <name evidence="11" type="ORF">MST27_05500</name>
</gene>
<evidence type="ECO:0000256" key="5">
    <source>
        <dbReference type="ARBA" id="ARBA00022737"/>
    </source>
</evidence>
<evidence type="ECO:0000256" key="4">
    <source>
        <dbReference type="ARBA" id="ARBA00022729"/>
    </source>
</evidence>
<dbReference type="GO" id="GO:0043165">
    <property type="term" value="P:Gram-negative-bacterium-type cell outer membrane assembly"/>
    <property type="evidence" value="ECO:0007669"/>
    <property type="project" value="UniProtKB-UniRule"/>
</dbReference>
<keyword evidence="5 8" id="KW-0677">Repeat</keyword>
<dbReference type="Proteomes" id="UP001139682">
    <property type="component" value="Unassembled WGS sequence"/>
</dbReference>